<gene>
    <name evidence="2" type="ORF">GCM10010503_41490</name>
</gene>
<reference evidence="2" key="1">
    <citation type="journal article" date="2014" name="Int. J. Syst. Evol. Microbiol.">
        <title>Complete genome sequence of Corynebacterium casei LMG S-19264T (=DSM 44701T), isolated from a smear-ripened cheese.</title>
        <authorList>
            <consortium name="US DOE Joint Genome Institute (JGI-PGF)"/>
            <person name="Walter F."/>
            <person name="Albersmeier A."/>
            <person name="Kalinowski J."/>
            <person name="Ruckert C."/>
        </authorList>
    </citation>
    <scope>NUCLEOTIDE SEQUENCE</scope>
    <source>
        <strain evidence="2">JCM 4490</strain>
    </source>
</reference>
<keyword evidence="3" id="KW-1185">Reference proteome</keyword>
<evidence type="ECO:0000256" key="1">
    <source>
        <dbReference type="SAM" id="MobiDB-lite"/>
    </source>
</evidence>
<dbReference type="RefSeq" id="WP_190016766.1">
    <property type="nucleotide sequence ID" value="NZ_BMUE01000008.1"/>
</dbReference>
<name>A0A918J8B1_9ACTN</name>
<evidence type="ECO:0000313" key="2">
    <source>
        <dbReference type="EMBL" id="GGW59961.1"/>
    </source>
</evidence>
<dbReference type="EMBL" id="BMUE01000008">
    <property type="protein sequence ID" value="GGW59961.1"/>
    <property type="molecule type" value="Genomic_DNA"/>
</dbReference>
<dbReference type="AlphaFoldDB" id="A0A918J8B1"/>
<feature type="region of interest" description="Disordered" evidence="1">
    <location>
        <begin position="1"/>
        <end position="85"/>
    </location>
</feature>
<comment type="caution">
    <text evidence="2">The sequence shown here is derived from an EMBL/GenBank/DDBJ whole genome shotgun (WGS) entry which is preliminary data.</text>
</comment>
<accession>A0A918J8B1</accession>
<sequence>MTGDGKHGEDHADHADEPREVIDDQLTAGAAAPGAPAPTGPRAESLREAVHRRMRELADRPGDEREHTEETSGPDEAAHRPAEGD</sequence>
<reference evidence="2" key="2">
    <citation type="submission" date="2020-09" db="EMBL/GenBank/DDBJ databases">
        <authorList>
            <person name="Sun Q."/>
            <person name="Ohkuma M."/>
        </authorList>
    </citation>
    <scope>NUCLEOTIDE SEQUENCE</scope>
    <source>
        <strain evidence="2">JCM 4490</strain>
    </source>
</reference>
<proteinExistence type="predicted"/>
<feature type="compositionally biased region" description="Basic and acidic residues" evidence="1">
    <location>
        <begin position="44"/>
        <end position="85"/>
    </location>
</feature>
<dbReference type="Proteomes" id="UP000620224">
    <property type="component" value="Unassembled WGS sequence"/>
</dbReference>
<evidence type="ECO:0000313" key="3">
    <source>
        <dbReference type="Proteomes" id="UP000620224"/>
    </source>
</evidence>
<feature type="compositionally biased region" description="Basic and acidic residues" evidence="1">
    <location>
        <begin position="1"/>
        <end position="22"/>
    </location>
</feature>
<protein>
    <submittedName>
        <fullName evidence="2">Uncharacterized protein</fullName>
    </submittedName>
</protein>
<organism evidence="2 3">
    <name type="scientific">Streptomyces lucensis JCM 4490</name>
    <dbReference type="NCBI Taxonomy" id="1306176"/>
    <lineage>
        <taxon>Bacteria</taxon>
        <taxon>Bacillati</taxon>
        <taxon>Actinomycetota</taxon>
        <taxon>Actinomycetes</taxon>
        <taxon>Kitasatosporales</taxon>
        <taxon>Streptomycetaceae</taxon>
        <taxon>Streptomyces</taxon>
    </lineage>
</organism>